<accession>A0A840RAN5</accession>
<dbReference type="AlphaFoldDB" id="A0A840RAN5"/>
<dbReference type="EMBL" id="JACHHN010000001">
    <property type="protein sequence ID" value="MBB5189598.1"/>
    <property type="molecule type" value="Genomic_DNA"/>
</dbReference>
<reference evidence="1 2" key="1">
    <citation type="submission" date="2020-08" db="EMBL/GenBank/DDBJ databases">
        <title>Genomic Encyclopedia of Type Strains, Phase IV (KMG-IV): sequencing the most valuable type-strain genomes for metagenomic binning, comparative biology and taxonomic classification.</title>
        <authorList>
            <person name="Goeker M."/>
        </authorList>
    </citation>
    <scope>NUCLEOTIDE SEQUENCE [LARGE SCALE GENOMIC DNA]</scope>
    <source>
        <strain evidence="1 2">DSM 18233</strain>
    </source>
</reference>
<protein>
    <submittedName>
        <fullName evidence="1">Putative DNA-binding transcriptional regulator AlpA</fullName>
    </submittedName>
</protein>
<dbReference type="RefSeq" id="WP_184096843.1">
    <property type="nucleotide sequence ID" value="NZ_JACHHN010000001.1"/>
</dbReference>
<gene>
    <name evidence="1" type="ORF">HNQ50_000308</name>
</gene>
<evidence type="ECO:0000313" key="1">
    <source>
        <dbReference type="EMBL" id="MBB5189598.1"/>
    </source>
</evidence>
<keyword evidence="1" id="KW-0238">DNA-binding</keyword>
<name>A0A840RAN5_9NEIS</name>
<dbReference type="Proteomes" id="UP000543030">
    <property type="component" value="Unassembled WGS sequence"/>
</dbReference>
<organism evidence="1 2">
    <name type="scientific">Silvimonas terrae</name>
    <dbReference type="NCBI Taxonomy" id="300266"/>
    <lineage>
        <taxon>Bacteria</taxon>
        <taxon>Pseudomonadati</taxon>
        <taxon>Pseudomonadota</taxon>
        <taxon>Betaproteobacteria</taxon>
        <taxon>Neisseriales</taxon>
        <taxon>Chitinibacteraceae</taxon>
        <taxon>Silvimonas</taxon>
    </lineage>
</organism>
<sequence length="78" mass="8586">MNLNLLQQFDDLPDSALVSINTLSAYLERGVSTIWRDIKTDPAFPRPIRLSARCTRFSVGAVRIYLSQKAESSATGAA</sequence>
<evidence type="ECO:0000313" key="2">
    <source>
        <dbReference type="Proteomes" id="UP000543030"/>
    </source>
</evidence>
<keyword evidence="2" id="KW-1185">Reference proteome</keyword>
<comment type="caution">
    <text evidence="1">The sequence shown here is derived from an EMBL/GenBank/DDBJ whole genome shotgun (WGS) entry which is preliminary data.</text>
</comment>
<proteinExistence type="predicted"/>
<dbReference type="GO" id="GO:0003677">
    <property type="term" value="F:DNA binding"/>
    <property type="evidence" value="ECO:0007669"/>
    <property type="project" value="UniProtKB-KW"/>
</dbReference>